<reference evidence="2" key="1">
    <citation type="submission" date="2016-11" db="EMBL/GenBank/DDBJ databases">
        <authorList>
            <person name="Varghese N."/>
            <person name="Submissions S."/>
        </authorList>
    </citation>
    <scope>NUCLEOTIDE SEQUENCE [LARGE SCALE GENOMIC DNA]</scope>
    <source>
        <strain evidence="2">CGMCC 1.8995</strain>
    </source>
</reference>
<keyword evidence="2" id="KW-1185">Reference proteome</keyword>
<dbReference type="Proteomes" id="UP000184520">
    <property type="component" value="Unassembled WGS sequence"/>
</dbReference>
<name>A0A1M5IWS8_9ALTE</name>
<protein>
    <submittedName>
        <fullName evidence="1">Uncharacterized protein</fullName>
    </submittedName>
</protein>
<accession>A0A1M5IWS8</accession>
<proteinExistence type="predicted"/>
<dbReference type="STRING" id="634436.SAMN05216361_1840"/>
<dbReference type="EMBL" id="FQWD01000003">
    <property type="protein sequence ID" value="SHG32711.1"/>
    <property type="molecule type" value="Genomic_DNA"/>
</dbReference>
<evidence type="ECO:0000313" key="1">
    <source>
        <dbReference type="EMBL" id="SHG32711.1"/>
    </source>
</evidence>
<gene>
    <name evidence="1" type="ORF">SAMN05216361_1840</name>
</gene>
<organism evidence="1 2">
    <name type="scientific">Marisediminitalea aggregata</name>
    <dbReference type="NCBI Taxonomy" id="634436"/>
    <lineage>
        <taxon>Bacteria</taxon>
        <taxon>Pseudomonadati</taxon>
        <taxon>Pseudomonadota</taxon>
        <taxon>Gammaproteobacteria</taxon>
        <taxon>Alteromonadales</taxon>
        <taxon>Alteromonadaceae</taxon>
        <taxon>Marisediminitalea</taxon>
    </lineage>
</organism>
<sequence>MPDVEKSNQHANPFLIPDTMLIKGAKPINTKRP</sequence>
<dbReference type="AlphaFoldDB" id="A0A1M5IWS8"/>
<evidence type="ECO:0000313" key="2">
    <source>
        <dbReference type="Proteomes" id="UP000184520"/>
    </source>
</evidence>